<accession>A0A8X8AJ99</accession>
<protein>
    <submittedName>
        <fullName evidence="2">Uncharacterized protein</fullName>
    </submittedName>
</protein>
<feature type="region of interest" description="Disordered" evidence="1">
    <location>
        <begin position="36"/>
        <end position="57"/>
    </location>
</feature>
<dbReference type="Proteomes" id="UP000886885">
    <property type="component" value="Chromosome 1D"/>
</dbReference>
<name>A0A8X8AJ99_POPTO</name>
<dbReference type="AlphaFoldDB" id="A0A8X8AJ99"/>
<keyword evidence="3" id="KW-1185">Reference proteome</keyword>
<evidence type="ECO:0000256" key="1">
    <source>
        <dbReference type="SAM" id="MobiDB-lite"/>
    </source>
</evidence>
<gene>
    <name evidence="2" type="ORF">POTOM_003832</name>
</gene>
<evidence type="ECO:0000313" key="3">
    <source>
        <dbReference type="Proteomes" id="UP000886885"/>
    </source>
</evidence>
<dbReference type="EMBL" id="JAAWWB010000002">
    <property type="protein sequence ID" value="KAG6787787.1"/>
    <property type="molecule type" value="Genomic_DNA"/>
</dbReference>
<reference evidence="2" key="1">
    <citation type="journal article" date="2020" name="bioRxiv">
        <title>Hybrid origin of Populus tomentosa Carr. identified through genome sequencing and phylogenomic analysis.</title>
        <authorList>
            <person name="An X."/>
            <person name="Gao K."/>
            <person name="Chen Z."/>
            <person name="Li J."/>
            <person name="Yang X."/>
            <person name="Yang X."/>
            <person name="Zhou J."/>
            <person name="Guo T."/>
            <person name="Zhao T."/>
            <person name="Huang S."/>
            <person name="Miao D."/>
            <person name="Khan W.U."/>
            <person name="Rao P."/>
            <person name="Ye M."/>
            <person name="Lei B."/>
            <person name="Liao W."/>
            <person name="Wang J."/>
            <person name="Ji L."/>
            <person name="Li Y."/>
            <person name="Guo B."/>
            <person name="Mustafa N.S."/>
            <person name="Li S."/>
            <person name="Yun Q."/>
            <person name="Keller S.R."/>
            <person name="Mao J."/>
            <person name="Zhang R."/>
            <person name="Strauss S.H."/>
        </authorList>
    </citation>
    <scope>NUCLEOTIDE SEQUENCE</scope>
    <source>
        <strain evidence="2">GM15</strain>
        <tissue evidence="2">Leaf</tissue>
    </source>
</reference>
<comment type="caution">
    <text evidence="2">The sequence shown here is derived from an EMBL/GenBank/DDBJ whole genome shotgun (WGS) entry which is preliminary data.</text>
</comment>
<sequence length="134" mass="15169">MRRKDQFLSVDVVFSVASMEKQQRFCVSSPRFSAKKIQNSNKRKERGHQEAESEVLPGYGRNQAAQLEVNSAGRDSRSYEVVLLGLLPPFSENPSWVKKPETSATVSAIADSRIPGRVSKELKLFDDSQEFFWS</sequence>
<proteinExistence type="predicted"/>
<organism evidence="2 3">
    <name type="scientific">Populus tomentosa</name>
    <name type="common">Chinese white poplar</name>
    <dbReference type="NCBI Taxonomy" id="118781"/>
    <lineage>
        <taxon>Eukaryota</taxon>
        <taxon>Viridiplantae</taxon>
        <taxon>Streptophyta</taxon>
        <taxon>Embryophyta</taxon>
        <taxon>Tracheophyta</taxon>
        <taxon>Spermatophyta</taxon>
        <taxon>Magnoliopsida</taxon>
        <taxon>eudicotyledons</taxon>
        <taxon>Gunneridae</taxon>
        <taxon>Pentapetalae</taxon>
        <taxon>rosids</taxon>
        <taxon>fabids</taxon>
        <taxon>Malpighiales</taxon>
        <taxon>Salicaceae</taxon>
        <taxon>Saliceae</taxon>
        <taxon>Populus</taxon>
    </lineage>
</organism>
<evidence type="ECO:0000313" key="2">
    <source>
        <dbReference type="EMBL" id="KAG6787787.1"/>
    </source>
</evidence>